<evidence type="ECO:0000313" key="2">
    <source>
        <dbReference type="Proteomes" id="UP001241472"/>
    </source>
</evidence>
<dbReference type="NCBIfam" id="NF041856">
    <property type="entry name" value="CrpP_rel_fam"/>
    <property type="match status" value="1"/>
</dbReference>
<keyword evidence="2" id="KW-1185">Reference proteome</keyword>
<gene>
    <name evidence="1" type="ORF">J2T09_001497</name>
</gene>
<dbReference type="InterPro" id="IPR049847">
    <property type="entry name" value="CrpP-rel"/>
</dbReference>
<proteinExistence type="predicted"/>
<sequence length="78" mass="8805">MTIETLLDWQERGMNARILGLPSSDHPLLKPDRQPDATGETVEVWQMKCDAWMFGWSIEDSMRQSGTGVNELLIRSAG</sequence>
<accession>A0ABT9PQL1</accession>
<dbReference type="Proteomes" id="UP001241472">
    <property type="component" value="Unassembled WGS sequence"/>
</dbReference>
<name>A0ABT9PQL1_9HYPH</name>
<evidence type="ECO:0000313" key="1">
    <source>
        <dbReference type="EMBL" id="MDP9836752.1"/>
    </source>
</evidence>
<dbReference type="EMBL" id="JAUSRF010000004">
    <property type="protein sequence ID" value="MDP9836752.1"/>
    <property type="molecule type" value="Genomic_DNA"/>
</dbReference>
<organism evidence="1 2">
    <name type="scientific">Neorhizobium huautlense</name>
    <dbReference type="NCBI Taxonomy" id="67774"/>
    <lineage>
        <taxon>Bacteria</taxon>
        <taxon>Pseudomonadati</taxon>
        <taxon>Pseudomonadota</taxon>
        <taxon>Alphaproteobacteria</taxon>
        <taxon>Hyphomicrobiales</taxon>
        <taxon>Rhizobiaceae</taxon>
        <taxon>Rhizobium/Agrobacterium group</taxon>
        <taxon>Neorhizobium</taxon>
    </lineage>
</organism>
<protein>
    <submittedName>
        <fullName evidence="1">Uncharacterized protein</fullName>
    </submittedName>
</protein>
<comment type="caution">
    <text evidence="1">The sequence shown here is derived from an EMBL/GenBank/DDBJ whole genome shotgun (WGS) entry which is preliminary data.</text>
</comment>
<dbReference type="RefSeq" id="WP_306832789.1">
    <property type="nucleotide sequence ID" value="NZ_JAUSRF010000004.1"/>
</dbReference>
<reference evidence="1 2" key="1">
    <citation type="submission" date="2023-07" db="EMBL/GenBank/DDBJ databases">
        <title>Sorghum-associated microbial communities from plants grown in Nebraska, USA.</title>
        <authorList>
            <person name="Schachtman D."/>
        </authorList>
    </citation>
    <scope>NUCLEOTIDE SEQUENCE [LARGE SCALE GENOMIC DNA]</scope>
    <source>
        <strain evidence="1 2">DS1307</strain>
    </source>
</reference>